<dbReference type="PANTHER" id="PTHR36966">
    <property type="entry name" value="REP-ASSOCIATED TYROSINE TRANSPOSASE"/>
    <property type="match status" value="1"/>
</dbReference>
<evidence type="ECO:0000313" key="3">
    <source>
        <dbReference type="Proteomes" id="UP000030063"/>
    </source>
</evidence>
<reference evidence="2 3" key="1">
    <citation type="journal article" date="2014" name="Genome Announc.">
        <title>Draft Genome Sequence of Petroleum Oil-Degrading Marine Bacterium Pseudomonas taeanensis Strain MS-3, Isolated from a Crude Oil-Contaminated Seashore.</title>
        <authorList>
            <person name="Lee S.Y."/>
            <person name="Kim S.H."/>
            <person name="Lee D.G."/>
            <person name="Shin S."/>
            <person name="Yun S.H."/>
            <person name="Choi C.W."/>
            <person name="Chung Y.H."/>
            <person name="Choi J.S."/>
            <person name="Kahng H.Y."/>
            <person name="Kim S.I."/>
        </authorList>
    </citation>
    <scope>NUCLEOTIDE SEQUENCE [LARGE SCALE GENOMIC DNA]</scope>
    <source>
        <strain evidence="2 3">MS-3</strain>
    </source>
</reference>
<dbReference type="STRING" id="1395571.TMS3_0110450"/>
<dbReference type="GO" id="GO:0004803">
    <property type="term" value="F:transposase activity"/>
    <property type="evidence" value="ECO:0007669"/>
    <property type="project" value="InterPro"/>
</dbReference>
<evidence type="ECO:0000313" key="2">
    <source>
        <dbReference type="EMBL" id="KFX69921.1"/>
    </source>
</evidence>
<dbReference type="Pfam" id="PF01797">
    <property type="entry name" value="Y1_Tnp"/>
    <property type="match status" value="1"/>
</dbReference>
<protein>
    <submittedName>
        <fullName evidence="2">Transposase</fullName>
    </submittedName>
</protein>
<dbReference type="InterPro" id="IPR052715">
    <property type="entry name" value="RAYT_transposase"/>
</dbReference>
<comment type="caution">
    <text evidence="2">The sequence shown here is derived from an EMBL/GenBank/DDBJ whole genome shotgun (WGS) entry which is preliminary data.</text>
</comment>
<dbReference type="RefSeq" id="WP_025165173.1">
    <property type="nucleotide sequence ID" value="NZ_AWSQ01000002.1"/>
</dbReference>
<evidence type="ECO:0000259" key="1">
    <source>
        <dbReference type="SMART" id="SM01321"/>
    </source>
</evidence>
<dbReference type="OrthoDB" id="9794403at2"/>
<proteinExistence type="predicted"/>
<dbReference type="Proteomes" id="UP000030063">
    <property type="component" value="Unassembled WGS sequence"/>
</dbReference>
<dbReference type="InterPro" id="IPR002686">
    <property type="entry name" value="Transposase_17"/>
</dbReference>
<gene>
    <name evidence="2" type="ORF">TMS3_0110450</name>
</gene>
<dbReference type="InterPro" id="IPR036515">
    <property type="entry name" value="Transposase_17_sf"/>
</dbReference>
<sequence length="172" mass="20979">MQPFRRSYRRLYIPGGSYFFTLVLEDRRQDTLTRHFTALRQALLYEKQRHPFTLLAWVVLPDHLHMLWRLPAGDDDYSNRIRRFKANFSRQLTSNETISRSRQNKAERSIWQRRFWEHLLRDDQDLRRHIDYVHYNPIKHGHAERAGDWQHSSFRYFVEHGVYPADWAGPAQ</sequence>
<dbReference type="AlphaFoldDB" id="A0A0A1YLK2"/>
<dbReference type="eggNOG" id="COG1943">
    <property type="taxonomic scope" value="Bacteria"/>
</dbReference>
<dbReference type="SMART" id="SM01321">
    <property type="entry name" value="Y1_Tnp"/>
    <property type="match status" value="1"/>
</dbReference>
<dbReference type="EMBL" id="AWSQ01000002">
    <property type="protein sequence ID" value="KFX69921.1"/>
    <property type="molecule type" value="Genomic_DNA"/>
</dbReference>
<dbReference type="Gene3D" id="3.30.70.1290">
    <property type="entry name" value="Transposase IS200-like"/>
    <property type="match status" value="1"/>
</dbReference>
<accession>A0A0A1YLK2</accession>
<organism evidence="2 3">
    <name type="scientific">Pseudomonas taeanensis MS-3</name>
    <dbReference type="NCBI Taxonomy" id="1395571"/>
    <lineage>
        <taxon>Bacteria</taxon>
        <taxon>Pseudomonadati</taxon>
        <taxon>Pseudomonadota</taxon>
        <taxon>Gammaproteobacteria</taxon>
        <taxon>Pseudomonadales</taxon>
        <taxon>Pseudomonadaceae</taxon>
        <taxon>Pseudomonas</taxon>
    </lineage>
</organism>
<feature type="domain" description="Transposase IS200-like" evidence="1">
    <location>
        <begin position="13"/>
        <end position="136"/>
    </location>
</feature>
<dbReference type="GO" id="GO:0006313">
    <property type="term" value="P:DNA transposition"/>
    <property type="evidence" value="ECO:0007669"/>
    <property type="project" value="InterPro"/>
</dbReference>
<dbReference type="SUPFAM" id="SSF143422">
    <property type="entry name" value="Transposase IS200-like"/>
    <property type="match status" value="1"/>
</dbReference>
<dbReference type="GO" id="GO:0043565">
    <property type="term" value="F:sequence-specific DNA binding"/>
    <property type="evidence" value="ECO:0007669"/>
    <property type="project" value="TreeGrafter"/>
</dbReference>
<keyword evidence="3" id="KW-1185">Reference proteome</keyword>
<dbReference type="NCBIfam" id="NF047646">
    <property type="entry name" value="REP_Tyr_transpos"/>
    <property type="match status" value="1"/>
</dbReference>
<dbReference type="PANTHER" id="PTHR36966:SF1">
    <property type="entry name" value="REP-ASSOCIATED TYROSINE TRANSPOSASE"/>
    <property type="match status" value="1"/>
</dbReference>
<name>A0A0A1YLK2_9PSED</name>